<keyword evidence="4" id="KW-0804">Transcription</keyword>
<dbReference type="EnsemblPlants" id="EMT31207">
    <property type="protein sequence ID" value="EMT31207"/>
    <property type="gene ID" value="F775_22056"/>
</dbReference>
<dbReference type="GO" id="GO:0046983">
    <property type="term" value="F:protein dimerization activity"/>
    <property type="evidence" value="ECO:0007669"/>
    <property type="project" value="InterPro"/>
</dbReference>
<evidence type="ECO:0000256" key="1">
    <source>
        <dbReference type="ARBA" id="ARBA00004123"/>
    </source>
</evidence>
<comment type="subcellular location">
    <subcellularLocation>
        <location evidence="1">Nucleus</location>
    </subcellularLocation>
</comment>
<evidence type="ECO:0000256" key="4">
    <source>
        <dbReference type="ARBA" id="ARBA00023163"/>
    </source>
</evidence>
<accession>M8CUB5</accession>
<dbReference type="SMART" id="SM00432">
    <property type="entry name" value="MADS"/>
    <property type="match status" value="1"/>
</dbReference>
<dbReference type="SUPFAM" id="SSF55455">
    <property type="entry name" value="SRF-like"/>
    <property type="match status" value="1"/>
</dbReference>
<dbReference type="PROSITE" id="PS50066">
    <property type="entry name" value="MADS_BOX_2"/>
    <property type="match status" value="1"/>
</dbReference>
<reference evidence="6" key="1">
    <citation type="submission" date="2015-06" db="UniProtKB">
        <authorList>
            <consortium name="EnsemblPlants"/>
        </authorList>
    </citation>
    <scope>IDENTIFICATION</scope>
</reference>
<evidence type="ECO:0000256" key="2">
    <source>
        <dbReference type="ARBA" id="ARBA00023015"/>
    </source>
</evidence>
<dbReference type="PANTHER" id="PTHR11945">
    <property type="entry name" value="MADS BOX PROTEIN"/>
    <property type="match status" value="1"/>
</dbReference>
<evidence type="ECO:0000256" key="5">
    <source>
        <dbReference type="ARBA" id="ARBA00023242"/>
    </source>
</evidence>
<sequence>MAMKMKTKKGGTGRKKRDEMKLIEDPAKRQVAFSKRRPTLFGMAGDLSALCGVHVAVVVFSRSARGNAYAFGSPSVAAVLRRYHQDGGHDEDDDSTALAVHGDDDAGALAALRRELDDTRTRVEAEKKRMKAVEANVERAMAARSTALWWQADVEALGAAELPEFETALWRLRDTLLRRVDALQLPLAAAPPACMNM</sequence>
<dbReference type="GO" id="GO:0000978">
    <property type="term" value="F:RNA polymerase II cis-regulatory region sequence-specific DNA binding"/>
    <property type="evidence" value="ECO:0007669"/>
    <property type="project" value="TreeGrafter"/>
</dbReference>
<dbReference type="PANTHER" id="PTHR11945:SF388">
    <property type="entry name" value="OS08G0531900 PROTEIN"/>
    <property type="match status" value="1"/>
</dbReference>
<proteinExistence type="predicted"/>
<protein>
    <submittedName>
        <fullName evidence="6">Agamous-like MADS-box protein AGL61</fullName>
    </submittedName>
</protein>
<name>M8CUB5_AEGTA</name>
<dbReference type="InterPro" id="IPR036879">
    <property type="entry name" value="TF_MADSbox_sf"/>
</dbReference>
<evidence type="ECO:0000313" key="6">
    <source>
        <dbReference type="EnsemblPlants" id="EMT31207"/>
    </source>
</evidence>
<keyword evidence="2" id="KW-0805">Transcription regulation</keyword>
<dbReference type="GO" id="GO:0005634">
    <property type="term" value="C:nucleus"/>
    <property type="evidence" value="ECO:0007669"/>
    <property type="project" value="UniProtKB-SubCell"/>
</dbReference>
<dbReference type="GO" id="GO:0000981">
    <property type="term" value="F:DNA-binding transcription factor activity, RNA polymerase II-specific"/>
    <property type="evidence" value="ECO:0007669"/>
    <property type="project" value="TreeGrafter"/>
</dbReference>
<dbReference type="PRINTS" id="PR00404">
    <property type="entry name" value="MADSDOMAIN"/>
</dbReference>
<dbReference type="InterPro" id="IPR002100">
    <property type="entry name" value="TF_MADSbox"/>
</dbReference>
<keyword evidence="5" id="KW-0539">Nucleus</keyword>
<dbReference type="Gene3D" id="3.40.1810.10">
    <property type="entry name" value="Transcription factor, MADS-box"/>
    <property type="match status" value="1"/>
</dbReference>
<organism evidence="6">
    <name type="scientific">Aegilops tauschii</name>
    <name type="common">Tausch's goatgrass</name>
    <name type="synonym">Aegilops squarrosa</name>
    <dbReference type="NCBI Taxonomy" id="37682"/>
    <lineage>
        <taxon>Eukaryota</taxon>
        <taxon>Viridiplantae</taxon>
        <taxon>Streptophyta</taxon>
        <taxon>Embryophyta</taxon>
        <taxon>Tracheophyta</taxon>
        <taxon>Spermatophyta</taxon>
        <taxon>Magnoliopsida</taxon>
        <taxon>Liliopsida</taxon>
        <taxon>Poales</taxon>
        <taxon>Poaceae</taxon>
        <taxon>BOP clade</taxon>
        <taxon>Pooideae</taxon>
        <taxon>Triticodae</taxon>
        <taxon>Triticeae</taxon>
        <taxon>Triticinae</taxon>
        <taxon>Aegilops</taxon>
    </lineage>
</organism>
<evidence type="ECO:0000256" key="3">
    <source>
        <dbReference type="ARBA" id="ARBA00023125"/>
    </source>
</evidence>
<dbReference type="AlphaFoldDB" id="M8CUB5"/>
<keyword evidence="3" id="KW-0238">DNA-binding</keyword>
<dbReference type="Pfam" id="PF00319">
    <property type="entry name" value="SRF-TF"/>
    <property type="match status" value="1"/>
</dbReference>